<accession>A0A4Q7J798</accession>
<gene>
    <name evidence="1" type="ORF">EWH70_14035</name>
</gene>
<dbReference type="EMBL" id="SFCC01000006">
    <property type="protein sequence ID" value="RZQ63540.1"/>
    <property type="molecule type" value="Genomic_DNA"/>
</dbReference>
<dbReference type="Pfam" id="PF15575">
    <property type="entry name" value="Imm49"/>
    <property type="match status" value="1"/>
</dbReference>
<evidence type="ECO:0008006" key="3">
    <source>
        <dbReference type="Google" id="ProtNLM"/>
    </source>
</evidence>
<keyword evidence="2" id="KW-1185">Reference proteome</keyword>
<sequence>MRTIARHDIDEVNAEETVKRLAGRAHEAREDIEEIPLGFEFAMNRSLDEFANRCVGDPRAAWSETWYVFVRAMQASSAFFLAASKPEGEEIEFRYGEDTIRRPATGATRESHAANWLTAMYLNMIGRERQRIDLLAGVPIDLLRESGPQYDEFLFSWVHALQVYWRGEDGLIDAVLEAMRGTEPERLQRFEAEPVLQLYYPPMELFYLLTQREDAKFNDSLATALELHKRYWTAEEERLRNPRGYVALGPLAMACLARDAGVTIEVESDYLPIHLLDGTRVGEMST</sequence>
<proteinExistence type="predicted"/>
<reference evidence="1 2" key="1">
    <citation type="submission" date="2019-02" db="EMBL/GenBank/DDBJ databases">
        <title>Draft genome sequence of Amycolatopsis sp. 8-3EHSu isolated from roots of Suaeda maritima.</title>
        <authorList>
            <person name="Duangmal K."/>
            <person name="Chantavorakit T."/>
        </authorList>
    </citation>
    <scope>NUCLEOTIDE SEQUENCE [LARGE SCALE GENOMIC DNA]</scope>
    <source>
        <strain evidence="1 2">8-3EHSu</strain>
    </source>
</reference>
<evidence type="ECO:0000313" key="1">
    <source>
        <dbReference type="EMBL" id="RZQ63540.1"/>
    </source>
</evidence>
<dbReference type="AlphaFoldDB" id="A0A4Q7J798"/>
<evidence type="ECO:0000313" key="2">
    <source>
        <dbReference type="Proteomes" id="UP000292003"/>
    </source>
</evidence>
<protein>
    <recommendedName>
        <fullName evidence="3">Immunity 49 family protein</fullName>
    </recommendedName>
</protein>
<organism evidence="1 2">
    <name type="scientific">Amycolatopsis suaedae</name>
    <dbReference type="NCBI Taxonomy" id="2510978"/>
    <lineage>
        <taxon>Bacteria</taxon>
        <taxon>Bacillati</taxon>
        <taxon>Actinomycetota</taxon>
        <taxon>Actinomycetes</taxon>
        <taxon>Pseudonocardiales</taxon>
        <taxon>Pseudonocardiaceae</taxon>
        <taxon>Amycolatopsis</taxon>
    </lineage>
</organism>
<dbReference type="InterPro" id="IPR029074">
    <property type="entry name" value="Imm49"/>
</dbReference>
<name>A0A4Q7J798_9PSEU</name>
<comment type="caution">
    <text evidence="1">The sequence shown here is derived from an EMBL/GenBank/DDBJ whole genome shotgun (WGS) entry which is preliminary data.</text>
</comment>
<dbReference type="Proteomes" id="UP000292003">
    <property type="component" value="Unassembled WGS sequence"/>
</dbReference>
<dbReference type="OrthoDB" id="3476420at2"/>